<accession>A0A0C3S3R4</accession>
<sequence length="55" mass="6177">MMKGRSLECSAYSHRFSSSSPPKYRNTLTHISLLPPSCSCTSGSQGYKHRSIRTR</sequence>
<keyword evidence="3" id="KW-1185">Reference proteome</keyword>
<evidence type="ECO:0000313" key="3">
    <source>
        <dbReference type="Proteomes" id="UP000053257"/>
    </source>
</evidence>
<dbReference type="AlphaFoldDB" id="A0A0C3S3R4"/>
<name>A0A0C3S3R4_PHLG1</name>
<protein>
    <submittedName>
        <fullName evidence="2">Uncharacterized protein</fullName>
    </submittedName>
</protein>
<evidence type="ECO:0000313" key="2">
    <source>
        <dbReference type="EMBL" id="KIP10226.1"/>
    </source>
</evidence>
<dbReference type="Proteomes" id="UP000053257">
    <property type="component" value="Unassembled WGS sequence"/>
</dbReference>
<feature type="region of interest" description="Disordered" evidence="1">
    <location>
        <begin position="1"/>
        <end position="22"/>
    </location>
</feature>
<proteinExistence type="predicted"/>
<reference evidence="2 3" key="1">
    <citation type="journal article" date="2014" name="PLoS Genet.">
        <title>Analysis of the Phlebiopsis gigantea genome, transcriptome and secretome provides insight into its pioneer colonization strategies of wood.</title>
        <authorList>
            <person name="Hori C."/>
            <person name="Ishida T."/>
            <person name="Igarashi K."/>
            <person name="Samejima M."/>
            <person name="Suzuki H."/>
            <person name="Master E."/>
            <person name="Ferreira P."/>
            <person name="Ruiz-Duenas F.J."/>
            <person name="Held B."/>
            <person name="Canessa P."/>
            <person name="Larrondo L.F."/>
            <person name="Schmoll M."/>
            <person name="Druzhinina I.S."/>
            <person name="Kubicek C.P."/>
            <person name="Gaskell J.A."/>
            <person name="Kersten P."/>
            <person name="St John F."/>
            <person name="Glasner J."/>
            <person name="Sabat G."/>
            <person name="Splinter BonDurant S."/>
            <person name="Syed K."/>
            <person name="Yadav J."/>
            <person name="Mgbeahuruike A.C."/>
            <person name="Kovalchuk A."/>
            <person name="Asiegbu F.O."/>
            <person name="Lackner G."/>
            <person name="Hoffmeister D."/>
            <person name="Rencoret J."/>
            <person name="Gutierrez A."/>
            <person name="Sun H."/>
            <person name="Lindquist E."/>
            <person name="Barry K."/>
            <person name="Riley R."/>
            <person name="Grigoriev I.V."/>
            <person name="Henrissat B."/>
            <person name="Kues U."/>
            <person name="Berka R.M."/>
            <person name="Martinez A.T."/>
            <person name="Covert S.F."/>
            <person name="Blanchette R.A."/>
            <person name="Cullen D."/>
        </authorList>
    </citation>
    <scope>NUCLEOTIDE SEQUENCE [LARGE SCALE GENOMIC DNA]</scope>
    <source>
        <strain evidence="2 3">11061_1 CR5-6</strain>
    </source>
</reference>
<organism evidence="2 3">
    <name type="scientific">Phlebiopsis gigantea (strain 11061_1 CR5-6)</name>
    <name type="common">White-rot fungus</name>
    <name type="synonym">Peniophora gigantea</name>
    <dbReference type="NCBI Taxonomy" id="745531"/>
    <lineage>
        <taxon>Eukaryota</taxon>
        <taxon>Fungi</taxon>
        <taxon>Dikarya</taxon>
        <taxon>Basidiomycota</taxon>
        <taxon>Agaricomycotina</taxon>
        <taxon>Agaricomycetes</taxon>
        <taxon>Polyporales</taxon>
        <taxon>Phanerochaetaceae</taxon>
        <taxon>Phlebiopsis</taxon>
    </lineage>
</organism>
<dbReference type="EMBL" id="KN840457">
    <property type="protein sequence ID" value="KIP10226.1"/>
    <property type="molecule type" value="Genomic_DNA"/>
</dbReference>
<gene>
    <name evidence="2" type="ORF">PHLGIDRAFT_266337</name>
</gene>
<dbReference type="HOGENOM" id="CLU_3033151_0_0_1"/>
<evidence type="ECO:0000256" key="1">
    <source>
        <dbReference type="SAM" id="MobiDB-lite"/>
    </source>
</evidence>